<dbReference type="Pfam" id="PF00266">
    <property type="entry name" value="Aminotran_5"/>
    <property type="match status" value="1"/>
</dbReference>
<dbReference type="PANTHER" id="PTHR43586">
    <property type="entry name" value="CYSTEINE DESULFURASE"/>
    <property type="match status" value="1"/>
</dbReference>
<dbReference type="InterPro" id="IPR015422">
    <property type="entry name" value="PyrdxlP-dep_Trfase_small"/>
</dbReference>
<dbReference type="NCBIfam" id="TIGR01979">
    <property type="entry name" value="sufS"/>
    <property type="match status" value="1"/>
</dbReference>
<dbReference type="AlphaFoldDB" id="A0A521DAA4"/>
<evidence type="ECO:0000256" key="2">
    <source>
        <dbReference type="ARBA" id="ARBA00002824"/>
    </source>
</evidence>
<dbReference type="PIRSF" id="PIRSF005572">
    <property type="entry name" value="NifS"/>
    <property type="match status" value="1"/>
</dbReference>
<comment type="catalytic activity">
    <reaction evidence="6 8">
        <text>(sulfur carrier)-H + L-cysteine = (sulfur carrier)-SH + L-alanine</text>
        <dbReference type="Rhea" id="RHEA:43892"/>
        <dbReference type="Rhea" id="RHEA-COMP:14737"/>
        <dbReference type="Rhea" id="RHEA-COMP:14739"/>
        <dbReference type="ChEBI" id="CHEBI:29917"/>
        <dbReference type="ChEBI" id="CHEBI:35235"/>
        <dbReference type="ChEBI" id="CHEBI:57972"/>
        <dbReference type="ChEBI" id="CHEBI:64428"/>
        <dbReference type="EC" id="2.8.1.7"/>
    </reaction>
</comment>
<dbReference type="PANTHER" id="PTHR43586:SF8">
    <property type="entry name" value="CYSTEINE DESULFURASE 1, CHLOROPLASTIC"/>
    <property type="match status" value="1"/>
</dbReference>
<reference evidence="10 11" key="1">
    <citation type="submission" date="2017-05" db="EMBL/GenBank/DDBJ databases">
        <authorList>
            <person name="Varghese N."/>
            <person name="Submissions S."/>
        </authorList>
    </citation>
    <scope>NUCLEOTIDE SEQUENCE [LARGE SCALE GENOMIC DNA]</scope>
    <source>
        <strain evidence="10 11">DSM 21342</strain>
    </source>
</reference>
<dbReference type="EC" id="2.8.1.7" evidence="8"/>
<evidence type="ECO:0000256" key="3">
    <source>
        <dbReference type="ARBA" id="ARBA00010447"/>
    </source>
</evidence>
<dbReference type="GO" id="GO:0031071">
    <property type="term" value="F:cysteine desulfurase activity"/>
    <property type="evidence" value="ECO:0007669"/>
    <property type="project" value="UniProtKB-UniRule"/>
</dbReference>
<evidence type="ECO:0000256" key="5">
    <source>
        <dbReference type="ARBA" id="ARBA00022898"/>
    </source>
</evidence>
<evidence type="ECO:0000256" key="4">
    <source>
        <dbReference type="ARBA" id="ARBA00022679"/>
    </source>
</evidence>
<dbReference type="PROSITE" id="PS00595">
    <property type="entry name" value="AA_TRANSFER_CLASS_5"/>
    <property type="match status" value="1"/>
</dbReference>
<evidence type="ECO:0000313" key="10">
    <source>
        <dbReference type="EMBL" id="SMO68588.1"/>
    </source>
</evidence>
<comment type="function">
    <text evidence="2 8">Catalyzes the removal of elemental sulfur and selenium atoms from L-cysteine, L-cystine, L-selenocysteine, and L-selenocystine to produce L-alanine.</text>
</comment>
<organism evidence="10 11">
    <name type="scientific">Solitalea koreensis</name>
    <dbReference type="NCBI Taxonomy" id="543615"/>
    <lineage>
        <taxon>Bacteria</taxon>
        <taxon>Pseudomonadati</taxon>
        <taxon>Bacteroidota</taxon>
        <taxon>Sphingobacteriia</taxon>
        <taxon>Sphingobacteriales</taxon>
        <taxon>Sphingobacteriaceae</taxon>
        <taxon>Solitalea</taxon>
    </lineage>
</organism>
<dbReference type="CDD" id="cd06453">
    <property type="entry name" value="SufS_like"/>
    <property type="match status" value="1"/>
</dbReference>
<dbReference type="InterPro" id="IPR015421">
    <property type="entry name" value="PyrdxlP-dep_Trfase_major"/>
</dbReference>
<evidence type="ECO:0000256" key="7">
    <source>
        <dbReference type="RuleBase" id="RU004504"/>
    </source>
</evidence>
<keyword evidence="4 8" id="KW-0808">Transferase</keyword>
<proteinExistence type="inferred from homology"/>
<evidence type="ECO:0000256" key="6">
    <source>
        <dbReference type="ARBA" id="ARBA00050776"/>
    </source>
</evidence>
<dbReference type="InterPro" id="IPR020578">
    <property type="entry name" value="Aminotrans_V_PyrdxlP_BS"/>
</dbReference>
<evidence type="ECO:0000256" key="8">
    <source>
        <dbReference type="RuleBase" id="RU004506"/>
    </source>
</evidence>
<evidence type="ECO:0000256" key="1">
    <source>
        <dbReference type="ARBA" id="ARBA00001933"/>
    </source>
</evidence>
<comment type="cofactor">
    <cofactor evidence="1 7">
        <name>pyridoxal 5'-phosphate</name>
        <dbReference type="ChEBI" id="CHEBI:597326"/>
    </cofactor>
</comment>
<protein>
    <recommendedName>
        <fullName evidence="8">Cysteine desulfurase</fullName>
        <ecNumber evidence="8">2.8.1.7</ecNumber>
    </recommendedName>
</protein>
<evidence type="ECO:0000313" key="11">
    <source>
        <dbReference type="Proteomes" id="UP000315971"/>
    </source>
</evidence>
<gene>
    <name evidence="10" type="ORF">SAMN06265350_106139</name>
</gene>
<dbReference type="GO" id="GO:0030170">
    <property type="term" value="F:pyridoxal phosphate binding"/>
    <property type="evidence" value="ECO:0007669"/>
    <property type="project" value="UniProtKB-UniRule"/>
</dbReference>
<dbReference type="InterPro" id="IPR016454">
    <property type="entry name" value="Cysteine_dSase"/>
</dbReference>
<dbReference type="EMBL" id="FXSZ01000006">
    <property type="protein sequence ID" value="SMO68588.1"/>
    <property type="molecule type" value="Genomic_DNA"/>
</dbReference>
<feature type="domain" description="Aminotransferase class V" evidence="9">
    <location>
        <begin position="38"/>
        <end position="407"/>
    </location>
</feature>
<dbReference type="InterPro" id="IPR000192">
    <property type="entry name" value="Aminotrans_V_dom"/>
</dbReference>
<accession>A0A521DAA4</accession>
<dbReference type="Gene3D" id="3.40.640.10">
    <property type="entry name" value="Type I PLP-dependent aspartate aminotransferase-like (Major domain)"/>
    <property type="match status" value="1"/>
</dbReference>
<dbReference type="SUPFAM" id="SSF53383">
    <property type="entry name" value="PLP-dependent transferases"/>
    <property type="match status" value="1"/>
</dbReference>
<name>A0A521DAA4_9SPHI</name>
<comment type="similarity">
    <text evidence="3 8">Belongs to the class-V pyridoxal-phosphate-dependent aminotransferase family. Csd subfamily.</text>
</comment>
<dbReference type="Proteomes" id="UP000315971">
    <property type="component" value="Unassembled WGS sequence"/>
</dbReference>
<keyword evidence="10" id="KW-0456">Lyase</keyword>
<evidence type="ECO:0000259" key="9">
    <source>
        <dbReference type="Pfam" id="PF00266"/>
    </source>
</evidence>
<dbReference type="GO" id="GO:0016829">
    <property type="term" value="F:lyase activity"/>
    <property type="evidence" value="ECO:0007669"/>
    <property type="project" value="UniProtKB-KW"/>
</dbReference>
<keyword evidence="5 8" id="KW-0663">Pyridoxal phosphate</keyword>
<dbReference type="GO" id="GO:0006534">
    <property type="term" value="P:cysteine metabolic process"/>
    <property type="evidence" value="ECO:0007669"/>
    <property type="project" value="UniProtKB-UniRule"/>
</dbReference>
<dbReference type="InterPro" id="IPR015424">
    <property type="entry name" value="PyrdxlP-dep_Trfase"/>
</dbReference>
<keyword evidence="11" id="KW-1185">Reference proteome</keyword>
<dbReference type="Gene3D" id="3.90.1150.10">
    <property type="entry name" value="Aspartate Aminotransferase, domain 1"/>
    <property type="match status" value="1"/>
</dbReference>
<dbReference type="InterPro" id="IPR010970">
    <property type="entry name" value="Cys_dSase_SufS"/>
</dbReference>
<sequence>MKFFMKNDNIIESTEFKVEMIRKDFPLLTTTVHGKPLVYLDNAATSQKPWDVIKAIENYYAHQNSNIHRGVHYLSQLATEAYEESRKKVAQFINTAHNHEVIFTKGTTDGINLVASSFGRKFIHSGDIIMISTMEHHSNIVPWQLLSEYSGASLSVIPINEKGELLLDQFKSMLNKKVKLVCIAYVSNTLGTVNPVKKIIEISHQYNIPVLIDAAQAIQHLPIDVQELDCDFLVFSGHKMYGPTGIGVLYGKEKWLEDMPPYQGGGDMIKTVSFDKTTYNELPFKFEAGTPNIEAGICLANAIAYIKNIGFDQIHRHEHELLEYATDELLKIAGLKIIGTAAHKASVISFIVDNIHPYDIGLILDKLGIAVRTGHHCTQPLMDFYGIAGTVRASFAFYNTKEEVDQLVSGVKKAVRMLS</sequence>